<evidence type="ECO:0000313" key="3">
    <source>
        <dbReference type="EMBL" id="KAF2884441.1"/>
    </source>
</evidence>
<dbReference type="InterPro" id="IPR036497">
    <property type="entry name" value="GLTP_sf"/>
</dbReference>
<feature type="domain" description="Glycolipid transfer protein" evidence="2">
    <location>
        <begin position="25"/>
        <end position="163"/>
    </location>
</feature>
<name>A0A8K0CFW0_IGNLU</name>
<comment type="caution">
    <text evidence="3">The sequence shown here is derived from an EMBL/GenBank/DDBJ whole genome shotgun (WGS) entry which is preliminary data.</text>
</comment>
<evidence type="ECO:0000259" key="2">
    <source>
        <dbReference type="Pfam" id="PF08718"/>
    </source>
</evidence>
<dbReference type="PANTHER" id="PTHR10219:SF25">
    <property type="entry name" value="PLECKSTRIN HOMOLOGY DOMAIN-CONTAINING FAMILY A MEMBER 8"/>
    <property type="match status" value="1"/>
</dbReference>
<dbReference type="Gene3D" id="1.10.3520.10">
    <property type="entry name" value="Glycolipid transfer protein"/>
    <property type="match status" value="1"/>
</dbReference>
<keyword evidence="4" id="KW-1185">Reference proteome</keyword>
<dbReference type="GO" id="GO:1902387">
    <property type="term" value="F:ceramide 1-phosphate binding"/>
    <property type="evidence" value="ECO:0007669"/>
    <property type="project" value="TreeGrafter"/>
</dbReference>
<dbReference type="SUPFAM" id="SSF110004">
    <property type="entry name" value="Glycolipid transfer protein, GLTP"/>
    <property type="match status" value="1"/>
</dbReference>
<protein>
    <recommendedName>
        <fullName evidence="2">Glycolipid transfer protein domain-containing protein</fullName>
    </recommendedName>
</protein>
<proteinExistence type="predicted"/>
<dbReference type="EMBL" id="VTPC01090172">
    <property type="protein sequence ID" value="KAF2884441.1"/>
    <property type="molecule type" value="Genomic_DNA"/>
</dbReference>
<accession>A0A8K0CFW0</accession>
<dbReference type="GO" id="GO:0005829">
    <property type="term" value="C:cytosol"/>
    <property type="evidence" value="ECO:0007669"/>
    <property type="project" value="TreeGrafter"/>
</dbReference>
<evidence type="ECO:0000313" key="4">
    <source>
        <dbReference type="Proteomes" id="UP000801492"/>
    </source>
</evidence>
<dbReference type="Proteomes" id="UP000801492">
    <property type="component" value="Unassembled WGS sequence"/>
</dbReference>
<dbReference type="OrthoDB" id="205255at2759"/>
<dbReference type="Pfam" id="PF08718">
    <property type="entry name" value="GLTP"/>
    <property type="match status" value="1"/>
</dbReference>
<keyword evidence="1" id="KW-0813">Transport</keyword>
<dbReference type="GO" id="GO:0016020">
    <property type="term" value="C:membrane"/>
    <property type="evidence" value="ECO:0007669"/>
    <property type="project" value="TreeGrafter"/>
</dbReference>
<dbReference type="PANTHER" id="PTHR10219">
    <property type="entry name" value="GLYCOLIPID TRANSFER PROTEIN-RELATED"/>
    <property type="match status" value="1"/>
</dbReference>
<sequence length="207" mass="24304">MDNQEVSTYFSAYQVPFPQPANTKIKTIEFLNAARTLVGLLEKLGKVFAPARYDMNGNIEKLTRKYNEDKMKNEYVEDMLLVEKQEGKLFAIDALMWLRRGLHFMLEFFENIVNDTACQEDLSSFIKEAYALTLQKYHGWFGSNLFSMLSRLVPHRKVLLKYIALDKDNCEEYVLRDMKAFTVNLRICVNHLIEFYRDNELESEAKV</sequence>
<dbReference type="FunFam" id="1.10.3520.10:FF:000001">
    <property type="entry name" value="Pleckstrin domain-containing family A member 8"/>
    <property type="match status" value="1"/>
</dbReference>
<dbReference type="AlphaFoldDB" id="A0A8K0CFW0"/>
<reference evidence="3" key="1">
    <citation type="submission" date="2019-08" db="EMBL/GenBank/DDBJ databases">
        <title>The genome of the North American firefly Photinus pyralis.</title>
        <authorList>
            <consortium name="Photinus pyralis genome working group"/>
            <person name="Fallon T.R."/>
            <person name="Sander Lower S.E."/>
            <person name="Weng J.-K."/>
        </authorList>
    </citation>
    <scope>NUCLEOTIDE SEQUENCE</scope>
    <source>
        <strain evidence="3">TRF0915ILg1</strain>
        <tissue evidence="3">Whole body</tissue>
    </source>
</reference>
<gene>
    <name evidence="3" type="ORF">ILUMI_21739</name>
</gene>
<organism evidence="3 4">
    <name type="scientific">Ignelater luminosus</name>
    <name type="common">Cucubano</name>
    <name type="synonym">Pyrophorus luminosus</name>
    <dbReference type="NCBI Taxonomy" id="2038154"/>
    <lineage>
        <taxon>Eukaryota</taxon>
        <taxon>Metazoa</taxon>
        <taxon>Ecdysozoa</taxon>
        <taxon>Arthropoda</taxon>
        <taxon>Hexapoda</taxon>
        <taxon>Insecta</taxon>
        <taxon>Pterygota</taxon>
        <taxon>Neoptera</taxon>
        <taxon>Endopterygota</taxon>
        <taxon>Coleoptera</taxon>
        <taxon>Polyphaga</taxon>
        <taxon>Elateriformia</taxon>
        <taxon>Elateroidea</taxon>
        <taxon>Elateridae</taxon>
        <taxon>Agrypninae</taxon>
        <taxon>Pyrophorini</taxon>
        <taxon>Ignelater</taxon>
    </lineage>
</organism>
<evidence type="ECO:0000256" key="1">
    <source>
        <dbReference type="ARBA" id="ARBA00022448"/>
    </source>
</evidence>
<dbReference type="InterPro" id="IPR014830">
    <property type="entry name" value="Glycolipid_transfer_prot_dom"/>
</dbReference>
<dbReference type="GO" id="GO:1902388">
    <property type="term" value="F:ceramide 1-phosphate transfer activity"/>
    <property type="evidence" value="ECO:0007669"/>
    <property type="project" value="TreeGrafter"/>
</dbReference>